<evidence type="ECO:0000313" key="2">
    <source>
        <dbReference type="EMBL" id="CAE8622008.1"/>
    </source>
</evidence>
<feature type="non-terminal residue" evidence="2">
    <location>
        <position position="199"/>
    </location>
</feature>
<dbReference type="OrthoDB" id="10256432at2759"/>
<evidence type="ECO:0000256" key="1">
    <source>
        <dbReference type="SAM" id="MobiDB-lite"/>
    </source>
</evidence>
<dbReference type="OMA" id="NERIWNK"/>
<keyword evidence="3" id="KW-1185">Reference proteome</keyword>
<evidence type="ECO:0008006" key="4">
    <source>
        <dbReference type="Google" id="ProtNLM"/>
    </source>
</evidence>
<reference evidence="2" key="1">
    <citation type="submission" date="2021-02" db="EMBL/GenBank/DDBJ databases">
        <authorList>
            <person name="Dougan E. K."/>
            <person name="Rhodes N."/>
            <person name="Thang M."/>
            <person name="Chan C."/>
        </authorList>
    </citation>
    <scope>NUCLEOTIDE SEQUENCE</scope>
</reference>
<dbReference type="InterPro" id="IPR008775">
    <property type="entry name" value="Phytyl_CoA_dOase-like"/>
</dbReference>
<sequence>MDLPNEDLEHFIRRGYLVIPSRVAPEVNERIWNKAAHTASHGPHAAAELGDNVLPAIPDLFEVLESPVVDQALRAVLGEDYLLHGHRHLHLSSRAEQMWHKDSYWGFRRMRHHRPRWCMMLYYPQDTTLNMGPTHVLAGSQYWTVDSDGVAQGEDVLTDASGPKSMFVEGETSERQQKLREAEQKLLGPSPARTRALAE</sequence>
<dbReference type="Pfam" id="PF05721">
    <property type="entry name" value="PhyH"/>
    <property type="match status" value="1"/>
</dbReference>
<accession>A0A813G5U4</accession>
<dbReference type="Gene3D" id="2.60.120.620">
    <property type="entry name" value="q2cbj1_9rhob like domain"/>
    <property type="match status" value="1"/>
</dbReference>
<dbReference type="Proteomes" id="UP000654075">
    <property type="component" value="Unassembled WGS sequence"/>
</dbReference>
<evidence type="ECO:0000313" key="3">
    <source>
        <dbReference type="Proteomes" id="UP000654075"/>
    </source>
</evidence>
<feature type="region of interest" description="Disordered" evidence="1">
    <location>
        <begin position="159"/>
        <end position="199"/>
    </location>
</feature>
<dbReference type="AlphaFoldDB" id="A0A813G5U4"/>
<organism evidence="2 3">
    <name type="scientific">Polarella glacialis</name>
    <name type="common">Dinoflagellate</name>
    <dbReference type="NCBI Taxonomy" id="89957"/>
    <lineage>
        <taxon>Eukaryota</taxon>
        <taxon>Sar</taxon>
        <taxon>Alveolata</taxon>
        <taxon>Dinophyceae</taxon>
        <taxon>Suessiales</taxon>
        <taxon>Suessiaceae</taxon>
        <taxon>Polarella</taxon>
    </lineage>
</organism>
<dbReference type="SUPFAM" id="SSF51197">
    <property type="entry name" value="Clavaminate synthase-like"/>
    <property type="match status" value="1"/>
</dbReference>
<proteinExistence type="predicted"/>
<dbReference type="EMBL" id="CAJNNV010027869">
    <property type="protein sequence ID" value="CAE8622008.1"/>
    <property type="molecule type" value="Genomic_DNA"/>
</dbReference>
<name>A0A813G5U4_POLGL</name>
<gene>
    <name evidence="2" type="ORF">PGLA1383_LOCUS39523</name>
</gene>
<feature type="compositionally biased region" description="Basic and acidic residues" evidence="1">
    <location>
        <begin position="172"/>
        <end position="184"/>
    </location>
</feature>
<protein>
    <recommendedName>
        <fullName evidence="4">Phytanoyl-CoA dioxygenase family protein</fullName>
    </recommendedName>
</protein>
<comment type="caution">
    <text evidence="2">The sequence shown here is derived from an EMBL/GenBank/DDBJ whole genome shotgun (WGS) entry which is preliminary data.</text>
</comment>